<dbReference type="FunCoup" id="A0A163TF89">
    <property type="interactions" value="444"/>
</dbReference>
<comment type="function">
    <text evidence="10">Required for replication-independent chromatin assembly and for the periodic repression of histone gene transcription during the cell cycle.</text>
</comment>
<feature type="compositionally biased region" description="Polar residues" evidence="11">
    <location>
        <begin position="499"/>
        <end position="516"/>
    </location>
</feature>
<dbReference type="InterPro" id="IPR019775">
    <property type="entry name" value="WD40_repeat_CS"/>
</dbReference>
<evidence type="ECO:0000313" key="14">
    <source>
        <dbReference type="EMBL" id="SAM04262.1"/>
    </source>
</evidence>
<dbReference type="Pfam" id="PF07569">
    <property type="entry name" value="Hira"/>
    <property type="match status" value="1"/>
</dbReference>
<dbReference type="InParanoid" id="A0A163TF89"/>
<name>A0A163TF89_ABSGL</name>
<keyword evidence="7 10" id="KW-0804">Transcription</keyword>
<dbReference type="PROSITE" id="PS00678">
    <property type="entry name" value="WD_REPEATS_1"/>
    <property type="match status" value="1"/>
</dbReference>
<dbReference type="PROSITE" id="PS50082">
    <property type="entry name" value="WD_REPEATS_2"/>
    <property type="match status" value="2"/>
</dbReference>
<evidence type="ECO:0000256" key="11">
    <source>
        <dbReference type="SAM" id="MobiDB-lite"/>
    </source>
</evidence>
<gene>
    <name evidence="14" type="primary">ABSGL_10122.1 scaffold 11786</name>
</gene>
<dbReference type="GO" id="GO:0000417">
    <property type="term" value="C:HIR complex"/>
    <property type="evidence" value="ECO:0007669"/>
    <property type="project" value="TreeGrafter"/>
</dbReference>
<evidence type="ECO:0000259" key="13">
    <source>
        <dbReference type="Pfam" id="PF24105"/>
    </source>
</evidence>
<dbReference type="Pfam" id="PF24105">
    <property type="entry name" value="Beta-prop_CAF1B_HIR1"/>
    <property type="match status" value="1"/>
</dbReference>
<organism evidence="14">
    <name type="scientific">Absidia glauca</name>
    <name type="common">Pin mould</name>
    <dbReference type="NCBI Taxonomy" id="4829"/>
    <lineage>
        <taxon>Eukaryota</taxon>
        <taxon>Fungi</taxon>
        <taxon>Fungi incertae sedis</taxon>
        <taxon>Mucoromycota</taxon>
        <taxon>Mucoromycotina</taxon>
        <taxon>Mucoromycetes</taxon>
        <taxon>Mucorales</taxon>
        <taxon>Cunninghamellaceae</taxon>
        <taxon>Absidia</taxon>
    </lineage>
</organism>
<proteinExistence type="inferred from homology"/>
<dbReference type="GO" id="GO:0005634">
    <property type="term" value="C:nucleus"/>
    <property type="evidence" value="ECO:0007669"/>
    <property type="project" value="UniProtKB-SubCell"/>
</dbReference>
<dbReference type="InterPro" id="IPR011494">
    <property type="entry name" value="HIRA-like_C"/>
</dbReference>
<dbReference type="SUPFAM" id="SSF50978">
    <property type="entry name" value="WD40 repeat-like"/>
    <property type="match status" value="1"/>
</dbReference>
<evidence type="ECO:0000256" key="6">
    <source>
        <dbReference type="ARBA" id="ARBA00023015"/>
    </source>
</evidence>
<protein>
    <recommendedName>
        <fullName evidence="10">Protein HIR</fullName>
    </recommendedName>
</protein>
<feature type="compositionally biased region" description="Polar residues" evidence="11">
    <location>
        <begin position="432"/>
        <end position="456"/>
    </location>
</feature>
<evidence type="ECO:0000256" key="1">
    <source>
        <dbReference type="ARBA" id="ARBA00004123"/>
    </source>
</evidence>
<evidence type="ECO:0000256" key="10">
    <source>
        <dbReference type="RuleBase" id="RU364014"/>
    </source>
</evidence>
<dbReference type="InterPro" id="IPR036322">
    <property type="entry name" value="WD40_repeat_dom_sf"/>
</dbReference>
<dbReference type="OMA" id="WVTHDGY"/>
<feature type="compositionally biased region" description="Polar residues" evidence="11">
    <location>
        <begin position="399"/>
        <end position="408"/>
    </location>
</feature>
<dbReference type="InterPro" id="IPR055410">
    <property type="entry name" value="Beta-prop_CAF1B_HIR1"/>
</dbReference>
<keyword evidence="10" id="KW-0678">Repressor</keyword>
<dbReference type="AlphaFoldDB" id="A0A163TF89"/>
<dbReference type="EMBL" id="LT554351">
    <property type="protein sequence ID" value="SAM04262.1"/>
    <property type="molecule type" value="Genomic_DNA"/>
</dbReference>
<dbReference type="GO" id="GO:0006338">
    <property type="term" value="P:chromatin remodeling"/>
    <property type="evidence" value="ECO:0007669"/>
    <property type="project" value="InterPro"/>
</dbReference>
<dbReference type="GO" id="GO:0006355">
    <property type="term" value="P:regulation of DNA-templated transcription"/>
    <property type="evidence" value="ECO:0007669"/>
    <property type="project" value="InterPro"/>
</dbReference>
<reference evidence="14" key="1">
    <citation type="submission" date="2016-04" db="EMBL/GenBank/DDBJ databases">
        <authorList>
            <person name="Evans L.H."/>
            <person name="Alamgir A."/>
            <person name="Owens N."/>
            <person name="Weber N.D."/>
            <person name="Virtaneva K."/>
            <person name="Barbian K."/>
            <person name="Babar A."/>
            <person name="Rosenke K."/>
        </authorList>
    </citation>
    <scope>NUCLEOTIDE SEQUENCE [LARGE SCALE GENOMIC DNA]</scope>
    <source>
        <strain evidence="14">CBS 101.48</strain>
    </source>
</reference>
<dbReference type="GO" id="GO:0000785">
    <property type="term" value="C:chromatin"/>
    <property type="evidence" value="ECO:0007669"/>
    <property type="project" value="TreeGrafter"/>
</dbReference>
<dbReference type="OrthoDB" id="1741719at2759"/>
<evidence type="ECO:0000256" key="9">
    <source>
        <dbReference type="PROSITE-ProRule" id="PRU00221"/>
    </source>
</evidence>
<feature type="repeat" description="WD" evidence="9">
    <location>
        <begin position="91"/>
        <end position="132"/>
    </location>
</feature>
<evidence type="ECO:0000256" key="4">
    <source>
        <dbReference type="ARBA" id="ARBA00022737"/>
    </source>
</evidence>
<keyword evidence="3 9" id="KW-0853">WD repeat</keyword>
<keyword evidence="5 10" id="KW-0156">Chromatin regulator</keyword>
<comment type="subcellular location">
    <subcellularLocation>
        <location evidence="1 10">Nucleus</location>
    </subcellularLocation>
</comment>
<feature type="domain" description="Protein HIRA-like C-terminal" evidence="12">
    <location>
        <begin position="664"/>
        <end position="872"/>
    </location>
</feature>
<evidence type="ECO:0000256" key="2">
    <source>
        <dbReference type="ARBA" id="ARBA00007306"/>
    </source>
</evidence>
<evidence type="ECO:0000256" key="7">
    <source>
        <dbReference type="ARBA" id="ARBA00023163"/>
    </source>
</evidence>
<evidence type="ECO:0000259" key="12">
    <source>
        <dbReference type="Pfam" id="PF07569"/>
    </source>
</evidence>
<keyword evidence="4 10" id="KW-0677">Repeat</keyword>
<dbReference type="SMART" id="SM00320">
    <property type="entry name" value="WD40"/>
    <property type="match status" value="5"/>
</dbReference>
<keyword evidence="8 10" id="KW-0539">Nucleus</keyword>
<dbReference type="InterPro" id="IPR001680">
    <property type="entry name" value="WD40_rpt"/>
</dbReference>
<feature type="compositionally biased region" description="Low complexity" evidence="11">
    <location>
        <begin position="481"/>
        <end position="498"/>
    </location>
</feature>
<evidence type="ECO:0000256" key="8">
    <source>
        <dbReference type="ARBA" id="ARBA00023242"/>
    </source>
</evidence>
<dbReference type="STRING" id="4829.A0A163TF89"/>
<dbReference type="PANTHER" id="PTHR13831:SF0">
    <property type="entry name" value="PROTEIN HIRA"/>
    <property type="match status" value="1"/>
</dbReference>
<feature type="repeat" description="WD" evidence="9">
    <location>
        <begin position="132"/>
        <end position="173"/>
    </location>
</feature>
<evidence type="ECO:0000256" key="3">
    <source>
        <dbReference type="ARBA" id="ARBA00022574"/>
    </source>
</evidence>
<keyword evidence="15" id="KW-1185">Reference proteome</keyword>
<feature type="region of interest" description="Disordered" evidence="11">
    <location>
        <begin position="377"/>
        <end position="560"/>
    </location>
</feature>
<feature type="compositionally biased region" description="Polar residues" evidence="11">
    <location>
        <begin position="377"/>
        <end position="388"/>
    </location>
</feature>
<evidence type="ECO:0000256" key="5">
    <source>
        <dbReference type="ARBA" id="ARBA00022853"/>
    </source>
</evidence>
<dbReference type="Proteomes" id="UP000078561">
    <property type="component" value="Unassembled WGS sequence"/>
</dbReference>
<dbReference type="InterPro" id="IPR031120">
    <property type="entry name" value="HIR1-like"/>
</dbReference>
<sequence>MNTTVKIWNLDPIYSEESERNPTCQKLLCTLSLHGGAVLCVRWSKDGRYLASSSEKDTAIVICELDSATPGDKVQDNDKTMQESWRVVKRLCDHNSDVQDLAWSSDGRYLASCGMDGHIIVWDAQTFEQVHKINHSSFVKGVSWDPVGKYLASQADDKKVKIWRTSDWREEAQVDGPFSNASDTTFFRRLSWSPEGANLAAVNAVNGSQHVAALISRDHWDSDTSLVGHTGPVEVTSFSPKLFYITNTDESNTCANDNKDATTDHASNEGSKEILASVCAIGGQDRGLSIWVTKQSRPLCVARDVFENNVYDLAWTPDGRTLFACSQDGTVACLQMQEELTKPAPDKDIIKSLKQYGYKQSTKPLEATSQLDLEVDNNASTEPQTSQRIADIMGGGNTNGIPVNTNGKTKLVETDTIKSAPTPDSPHHSTTKDTTSQQTHEFTSSSSIAATVTEQKVSIAKNGKRRIQPIPVHRNTGSEQNTATHSPSSTAPSHTNATITQQSLATDPSQETSNYDSPCMDYGTKDSRNASHGNKRKKLHHDDAPISSSLQRTADDEPVRRKPSWVDAAVVPPVVRQSQVRLGLPKVKSVLVNHLTVDGVGITMESHNCSGKQGAECTKLLARQYGNVLWTDYLTSAVLVMTGNRSFTAIGCEDGGILIYSPAGRRLLPPIVLESTPVMMTCNDQWLLCLTATGLLYTWDILHQKSRLSGLSIAPLMHVGQIVSSEEPRSSPSLKDIRIQKNGSPFVITNYHQAFSYDNRMNSWLRISDAWFIISEFWGSGSSTIEQHPLGWLSTALKMTGSRDSTHESIMVLARIDPDVSSTVTISHIENQLAAAIVLESATEYKEWMIYYARRLSKENAQSKVEELCRWLMGPPYMQTDNDEWEPTVLNSISKHELLKELLPILGKRFAMFQFNDPLRFFADPTFVFSLAQNRQLQRITTEYRTLLYT</sequence>
<dbReference type="InterPro" id="IPR015943">
    <property type="entry name" value="WD40/YVTN_repeat-like_dom_sf"/>
</dbReference>
<dbReference type="Gene3D" id="2.130.10.10">
    <property type="entry name" value="YVTN repeat-like/Quinoprotein amine dehydrogenase"/>
    <property type="match status" value="2"/>
</dbReference>
<accession>A0A163TF89</accession>
<comment type="similarity">
    <text evidence="2 10">Belongs to the WD repeat HIR1 family.</text>
</comment>
<dbReference type="PANTHER" id="PTHR13831">
    <property type="entry name" value="MEMBER OF THE HIR1 FAMILY OF WD-REPEAT PROTEINS"/>
    <property type="match status" value="1"/>
</dbReference>
<dbReference type="PROSITE" id="PS50294">
    <property type="entry name" value="WD_REPEATS_REGION"/>
    <property type="match status" value="2"/>
</dbReference>
<evidence type="ECO:0000313" key="15">
    <source>
        <dbReference type="Proteomes" id="UP000078561"/>
    </source>
</evidence>
<keyword evidence="6 10" id="KW-0805">Transcription regulation</keyword>
<dbReference type="GO" id="GO:0031491">
    <property type="term" value="F:nucleosome binding"/>
    <property type="evidence" value="ECO:0007669"/>
    <property type="project" value="TreeGrafter"/>
</dbReference>
<feature type="domain" description="CAF1B/HIR1 beta-propeller" evidence="13">
    <location>
        <begin position="3"/>
        <end position="338"/>
    </location>
</feature>
<dbReference type="GO" id="GO:0006351">
    <property type="term" value="P:DNA-templated transcription"/>
    <property type="evidence" value="ECO:0007669"/>
    <property type="project" value="InterPro"/>
</dbReference>